<dbReference type="EMBL" id="LVXG01000067">
    <property type="protein sequence ID" value="OQP40685.1"/>
    <property type="molecule type" value="Genomic_DNA"/>
</dbReference>
<evidence type="ECO:0000259" key="1">
    <source>
        <dbReference type="PROSITE" id="PS50104"/>
    </source>
</evidence>
<comment type="caution">
    <text evidence="2">The sequence shown here is derived from an EMBL/GenBank/DDBJ whole genome shotgun (WGS) entry which is preliminary data.</text>
</comment>
<gene>
    <name evidence="2" type="ORF">A4H97_13760</name>
</gene>
<dbReference type="InterPro" id="IPR035897">
    <property type="entry name" value="Toll_tir_struct_dom_sf"/>
</dbReference>
<sequence length="274" mass="31198">MGTRLSSVRNDLAGNKHDKVFSTLLEITRHDTELQNQLLVLMARYKEIKKLELIGAISSGDSFMHRANLNMSVLTLISLIEEQYPNQETGGVFISYSRADAATANLIKKHLTANNIDVVIDEDNLIGGRDIAAFIRESIRKTGVTLSVISKKSLLSPWGAMETLTTFQQEKITNSHRFIGCYVEKDFFNHSFTDDAITTINEELSQLSEYKRKRIGEGLSTRDLDNEFIRWSELKQNIDEIIRRLRENLCIDVHESVLEANLPKIIQAIRNTKE</sequence>
<dbReference type="OrthoDB" id="1446438at2"/>
<reference evidence="3" key="1">
    <citation type="submission" date="2016-04" db="EMBL/GenBank/DDBJ databases">
        <authorList>
            <person name="Chen L."/>
            <person name="Zhuang W."/>
            <person name="Wang G."/>
        </authorList>
    </citation>
    <scope>NUCLEOTIDE SEQUENCE [LARGE SCALE GENOMIC DNA]</scope>
    <source>
        <strain evidence="3">17621</strain>
    </source>
</reference>
<dbReference type="InterPro" id="IPR045439">
    <property type="entry name" value="EAD11"/>
</dbReference>
<dbReference type="Pfam" id="PF13676">
    <property type="entry name" value="TIR_2"/>
    <property type="match status" value="1"/>
</dbReference>
<dbReference type="AlphaFoldDB" id="A0A1V9E441"/>
<accession>A0A1V9E441</accession>
<dbReference type="PROSITE" id="PS50104">
    <property type="entry name" value="TIR"/>
    <property type="match status" value="1"/>
</dbReference>
<dbReference type="Proteomes" id="UP000192610">
    <property type="component" value="Unassembled WGS sequence"/>
</dbReference>
<evidence type="ECO:0000313" key="2">
    <source>
        <dbReference type="EMBL" id="OQP40685.1"/>
    </source>
</evidence>
<dbReference type="Gene3D" id="3.40.50.10140">
    <property type="entry name" value="Toll/interleukin-1 receptor homology (TIR) domain"/>
    <property type="match status" value="1"/>
</dbReference>
<proteinExistence type="predicted"/>
<dbReference type="RefSeq" id="WP_081203660.1">
    <property type="nucleotide sequence ID" value="NZ_FOCZ01000007.1"/>
</dbReference>
<organism evidence="2 3">
    <name type="scientific">Niastella yeongjuensis</name>
    <dbReference type="NCBI Taxonomy" id="354355"/>
    <lineage>
        <taxon>Bacteria</taxon>
        <taxon>Pseudomonadati</taxon>
        <taxon>Bacteroidota</taxon>
        <taxon>Chitinophagia</taxon>
        <taxon>Chitinophagales</taxon>
        <taxon>Chitinophagaceae</taxon>
        <taxon>Niastella</taxon>
    </lineage>
</organism>
<feature type="domain" description="TIR" evidence="1">
    <location>
        <begin position="88"/>
        <end position="249"/>
    </location>
</feature>
<protein>
    <recommendedName>
        <fullName evidence="1">TIR domain-containing protein</fullName>
    </recommendedName>
</protein>
<dbReference type="GO" id="GO:0007165">
    <property type="term" value="P:signal transduction"/>
    <property type="evidence" value="ECO:0007669"/>
    <property type="project" value="InterPro"/>
</dbReference>
<dbReference type="STRING" id="354355.SAMN05660816_04305"/>
<dbReference type="InterPro" id="IPR000157">
    <property type="entry name" value="TIR_dom"/>
</dbReference>
<evidence type="ECO:0000313" key="3">
    <source>
        <dbReference type="Proteomes" id="UP000192610"/>
    </source>
</evidence>
<keyword evidence="3" id="KW-1185">Reference proteome</keyword>
<dbReference type="SUPFAM" id="SSF52200">
    <property type="entry name" value="Toll/Interleukin receptor TIR domain"/>
    <property type="match status" value="1"/>
</dbReference>
<dbReference type="Pfam" id="PF19964">
    <property type="entry name" value="EAD11"/>
    <property type="match status" value="1"/>
</dbReference>
<name>A0A1V9E441_9BACT</name>